<keyword evidence="3" id="KW-1185">Reference proteome</keyword>
<name>A0A4Y2SBB7_ARAVE</name>
<dbReference type="GO" id="GO:0015074">
    <property type="term" value="P:DNA integration"/>
    <property type="evidence" value="ECO:0007669"/>
    <property type="project" value="InterPro"/>
</dbReference>
<reference evidence="2 3" key="1">
    <citation type="journal article" date="2019" name="Sci. Rep.">
        <title>Orb-weaving spider Araneus ventricosus genome elucidates the spidroin gene catalogue.</title>
        <authorList>
            <person name="Kono N."/>
            <person name="Nakamura H."/>
            <person name="Ohtoshi R."/>
            <person name="Moran D.A.P."/>
            <person name="Shinohara A."/>
            <person name="Yoshida Y."/>
            <person name="Fujiwara M."/>
            <person name="Mori M."/>
            <person name="Tomita M."/>
            <person name="Arakawa K."/>
        </authorList>
    </citation>
    <scope>NUCLEOTIDE SEQUENCE [LARGE SCALE GENOMIC DNA]</scope>
</reference>
<dbReference type="EMBL" id="BGPR01020808">
    <property type="protein sequence ID" value="GBN85502.1"/>
    <property type="molecule type" value="Genomic_DNA"/>
</dbReference>
<comment type="caution">
    <text evidence="2">The sequence shown here is derived from an EMBL/GenBank/DDBJ whole genome shotgun (WGS) entry which is preliminary data.</text>
</comment>
<protein>
    <recommendedName>
        <fullName evidence="1">Transposase Tc1-like domain-containing protein</fullName>
    </recommendedName>
</protein>
<dbReference type="OrthoDB" id="6425807at2759"/>
<dbReference type="GO" id="GO:0006313">
    <property type="term" value="P:DNA transposition"/>
    <property type="evidence" value="ECO:0007669"/>
    <property type="project" value="InterPro"/>
</dbReference>
<evidence type="ECO:0000259" key="1">
    <source>
        <dbReference type="Pfam" id="PF01498"/>
    </source>
</evidence>
<dbReference type="Proteomes" id="UP000499080">
    <property type="component" value="Unassembled WGS sequence"/>
</dbReference>
<dbReference type="Pfam" id="PF01498">
    <property type="entry name" value="HTH_Tnp_Tc3_2"/>
    <property type="match status" value="1"/>
</dbReference>
<feature type="domain" description="Transposase Tc1-like" evidence="1">
    <location>
        <begin position="2"/>
        <end position="42"/>
    </location>
</feature>
<proteinExistence type="predicted"/>
<dbReference type="Gene3D" id="3.30.420.10">
    <property type="entry name" value="Ribonuclease H-like superfamily/Ribonuclease H"/>
    <property type="match status" value="1"/>
</dbReference>
<dbReference type="AlphaFoldDB" id="A0A4Y2SBB7"/>
<sequence length="131" mass="15185">MSRQTVSRRLHEGGLFARRPVVCVTLSPAHVRARLHWAHEHCSWTPEQRSQVLFMDESRFNIQNDSRRSIIWREPGIHYRAPNIIERDHYRDVGLLVWAAIATNGRTDYYGVPSELSDIATKSYTLLCGLL</sequence>
<dbReference type="GO" id="GO:0003677">
    <property type="term" value="F:DNA binding"/>
    <property type="evidence" value="ECO:0007669"/>
    <property type="project" value="InterPro"/>
</dbReference>
<evidence type="ECO:0000313" key="2">
    <source>
        <dbReference type="EMBL" id="GBN85502.1"/>
    </source>
</evidence>
<accession>A0A4Y2SBB7</accession>
<dbReference type="InterPro" id="IPR036397">
    <property type="entry name" value="RNaseH_sf"/>
</dbReference>
<gene>
    <name evidence="2" type="ORF">AVEN_207436_1</name>
</gene>
<dbReference type="InterPro" id="IPR002492">
    <property type="entry name" value="Transposase_Tc1-like"/>
</dbReference>
<organism evidence="2 3">
    <name type="scientific">Araneus ventricosus</name>
    <name type="common">Orbweaver spider</name>
    <name type="synonym">Epeira ventricosa</name>
    <dbReference type="NCBI Taxonomy" id="182803"/>
    <lineage>
        <taxon>Eukaryota</taxon>
        <taxon>Metazoa</taxon>
        <taxon>Ecdysozoa</taxon>
        <taxon>Arthropoda</taxon>
        <taxon>Chelicerata</taxon>
        <taxon>Arachnida</taxon>
        <taxon>Araneae</taxon>
        <taxon>Araneomorphae</taxon>
        <taxon>Entelegynae</taxon>
        <taxon>Araneoidea</taxon>
        <taxon>Araneidae</taxon>
        <taxon>Araneus</taxon>
    </lineage>
</organism>
<evidence type="ECO:0000313" key="3">
    <source>
        <dbReference type="Proteomes" id="UP000499080"/>
    </source>
</evidence>